<feature type="domain" description="GIY-YIG" evidence="2">
    <location>
        <begin position="4"/>
        <end position="79"/>
    </location>
</feature>
<evidence type="ECO:0000313" key="4">
    <source>
        <dbReference type="Proteomes" id="UP000503096"/>
    </source>
</evidence>
<dbReference type="InParanoid" id="A0A6M4HDL7"/>
<dbReference type="SUPFAM" id="SSF82771">
    <property type="entry name" value="GIY-YIG endonuclease"/>
    <property type="match status" value="1"/>
</dbReference>
<accession>A0A6M4HDL7</accession>
<dbReference type="PANTHER" id="PTHR34477:SF5">
    <property type="entry name" value="BSL5627 PROTEIN"/>
    <property type="match status" value="1"/>
</dbReference>
<evidence type="ECO:0000259" key="2">
    <source>
        <dbReference type="PROSITE" id="PS50164"/>
    </source>
</evidence>
<dbReference type="EMBL" id="CP053073">
    <property type="protein sequence ID" value="QJR16684.1"/>
    <property type="molecule type" value="Genomic_DNA"/>
</dbReference>
<dbReference type="Pfam" id="PF01541">
    <property type="entry name" value="GIY-YIG"/>
    <property type="match status" value="1"/>
</dbReference>
<evidence type="ECO:0000313" key="3">
    <source>
        <dbReference type="EMBL" id="QJR16684.1"/>
    </source>
</evidence>
<dbReference type="InterPro" id="IPR050190">
    <property type="entry name" value="UPF0213_domain"/>
</dbReference>
<dbReference type="AlphaFoldDB" id="A0A6M4HDL7"/>
<organism evidence="3 4">
    <name type="scientific">Usitatibacter palustris</name>
    <dbReference type="NCBI Taxonomy" id="2732487"/>
    <lineage>
        <taxon>Bacteria</taxon>
        <taxon>Pseudomonadati</taxon>
        <taxon>Pseudomonadota</taxon>
        <taxon>Betaproteobacteria</taxon>
        <taxon>Nitrosomonadales</taxon>
        <taxon>Usitatibacteraceae</taxon>
        <taxon>Usitatibacter</taxon>
    </lineage>
</organism>
<dbReference type="PANTHER" id="PTHR34477">
    <property type="entry name" value="UPF0213 PROTEIN YHBQ"/>
    <property type="match status" value="1"/>
</dbReference>
<dbReference type="InterPro" id="IPR000305">
    <property type="entry name" value="GIY-YIG_endonuc"/>
</dbReference>
<dbReference type="CDD" id="cd10448">
    <property type="entry name" value="GIY-YIG_unchar_3"/>
    <property type="match status" value="1"/>
</dbReference>
<dbReference type="Proteomes" id="UP000503096">
    <property type="component" value="Chromosome"/>
</dbReference>
<dbReference type="KEGG" id="upl:DSM104440_03520"/>
<dbReference type="Gene3D" id="3.40.1440.10">
    <property type="entry name" value="GIY-YIG endonuclease"/>
    <property type="match status" value="1"/>
</dbReference>
<gene>
    <name evidence="3" type="ORF">DSM104440_03520</name>
</gene>
<dbReference type="RefSeq" id="WP_171165003.1">
    <property type="nucleotide sequence ID" value="NZ_CP053073.1"/>
</dbReference>
<name>A0A6M4HDL7_9PROT</name>
<sequence length="101" mass="12080">MRDHNYFVYILASKSRTLYVGVTNNLERRIYEHKQKLIKGFTAKYRIDRLVHYEHTEGIEGAIAREKQIKGWLREKKVALIEMYNPTWEDLTPSELKQLTP</sequence>
<proteinExistence type="inferred from homology"/>
<reference evidence="3 4" key="1">
    <citation type="submission" date="2020-04" db="EMBL/GenBank/DDBJ databases">
        <title>Usitatibacter rugosus gen. nov., sp. nov. and Usitatibacter palustris sp. nov., novel members of Usitatibacteraceae fam. nov. within the order Nitrosomonadales isolated from soil.</title>
        <authorList>
            <person name="Huber K.J."/>
            <person name="Neumann-Schaal M."/>
            <person name="Geppert A."/>
            <person name="Luckner M."/>
            <person name="Wanner G."/>
            <person name="Overmann J."/>
        </authorList>
    </citation>
    <scope>NUCLEOTIDE SEQUENCE [LARGE SCALE GENOMIC DNA]</scope>
    <source>
        <strain evidence="3 4">Swamp67</strain>
    </source>
</reference>
<comment type="similarity">
    <text evidence="1">Belongs to the UPF0213 family.</text>
</comment>
<protein>
    <recommendedName>
        <fullName evidence="2">GIY-YIG domain-containing protein</fullName>
    </recommendedName>
</protein>
<dbReference type="PROSITE" id="PS50164">
    <property type="entry name" value="GIY_YIG"/>
    <property type="match status" value="1"/>
</dbReference>
<evidence type="ECO:0000256" key="1">
    <source>
        <dbReference type="ARBA" id="ARBA00007435"/>
    </source>
</evidence>
<dbReference type="InterPro" id="IPR035901">
    <property type="entry name" value="GIY-YIG_endonuc_sf"/>
</dbReference>
<keyword evidence="4" id="KW-1185">Reference proteome</keyword>